<dbReference type="InterPro" id="IPR036929">
    <property type="entry name" value="DsbDN_sf"/>
</dbReference>
<protein>
    <submittedName>
        <fullName evidence="3">Disulphide bond corrector protein DsbC</fullName>
    </submittedName>
</protein>
<dbReference type="Proteomes" id="UP000182409">
    <property type="component" value="Unassembled WGS sequence"/>
</dbReference>
<sequence>MTTNQCILIASLGLLSSTAVSAGQRPYEVVKWSAKVTKSTAASASVGLAATIQDGWHVYALSQPSGGPTPLRITIPTGAPFVLQAPVAETKVTRHDDPTFKMEAVYYLNEVNLVVDVKKQGSAAVDVIPVDVRFQACNDRLCLPPYTAHLTADWKKN</sequence>
<keyword evidence="1" id="KW-0732">Signal</keyword>
<organism evidence="3 4">
    <name type="scientific">Terriglobus roseus</name>
    <dbReference type="NCBI Taxonomy" id="392734"/>
    <lineage>
        <taxon>Bacteria</taxon>
        <taxon>Pseudomonadati</taxon>
        <taxon>Acidobacteriota</taxon>
        <taxon>Terriglobia</taxon>
        <taxon>Terriglobales</taxon>
        <taxon>Acidobacteriaceae</taxon>
        <taxon>Terriglobus</taxon>
    </lineage>
</organism>
<accession>A0A1H4NVG8</accession>
<evidence type="ECO:0000313" key="3">
    <source>
        <dbReference type="EMBL" id="SEB99216.1"/>
    </source>
</evidence>
<name>A0A1H4NVG8_9BACT</name>
<dbReference type="Pfam" id="PF11412">
    <property type="entry name" value="DsbD_N"/>
    <property type="match status" value="1"/>
</dbReference>
<evidence type="ECO:0000259" key="2">
    <source>
        <dbReference type="Pfam" id="PF11412"/>
    </source>
</evidence>
<dbReference type="InterPro" id="IPR028250">
    <property type="entry name" value="DsbDN"/>
</dbReference>
<dbReference type="RefSeq" id="WP_074654235.1">
    <property type="nucleotide sequence ID" value="NZ_FNSD01000001.1"/>
</dbReference>
<feature type="chain" id="PRO_5010274541" evidence="1">
    <location>
        <begin position="23"/>
        <end position="157"/>
    </location>
</feature>
<evidence type="ECO:0000256" key="1">
    <source>
        <dbReference type="SAM" id="SignalP"/>
    </source>
</evidence>
<feature type="signal peptide" evidence="1">
    <location>
        <begin position="1"/>
        <end position="22"/>
    </location>
</feature>
<feature type="domain" description="Thiol:disulfide interchange protein DsbD N-terminal" evidence="2">
    <location>
        <begin position="36"/>
        <end position="148"/>
    </location>
</feature>
<reference evidence="3 4" key="1">
    <citation type="submission" date="2016-10" db="EMBL/GenBank/DDBJ databases">
        <authorList>
            <person name="de Groot N.N."/>
        </authorList>
    </citation>
    <scope>NUCLEOTIDE SEQUENCE [LARGE SCALE GENOMIC DNA]</scope>
    <source>
        <strain evidence="3 4">AB35.6</strain>
    </source>
</reference>
<evidence type="ECO:0000313" key="4">
    <source>
        <dbReference type="Proteomes" id="UP000182409"/>
    </source>
</evidence>
<proteinExistence type="predicted"/>
<dbReference type="OrthoDB" id="7595708at2"/>
<dbReference type="AlphaFoldDB" id="A0A1H4NVG8"/>
<dbReference type="EMBL" id="FNSD01000001">
    <property type="protein sequence ID" value="SEB99216.1"/>
    <property type="molecule type" value="Genomic_DNA"/>
</dbReference>
<dbReference type="Gene3D" id="2.60.40.1250">
    <property type="entry name" value="Thiol:disulfide interchange protein DsbD, N-terminal domain"/>
    <property type="match status" value="1"/>
</dbReference>
<gene>
    <name evidence="3" type="ORF">SAMN05443244_2373</name>
</gene>